<accession>Q76YQ2</accession>
<dbReference type="KEGG" id="vg:2658019"/>
<gene>
    <name evidence="1" type="ORF">Aeh1ORF178c</name>
</gene>
<dbReference type="RefSeq" id="NP_944067.1">
    <property type="nucleotide sequence ID" value="NC_005260.1"/>
</dbReference>
<protein>
    <submittedName>
        <fullName evidence="1">Uncharacterized protein</fullName>
    </submittedName>
</protein>
<dbReference type="Proteomes" id="UP000002555">
    <property type="component" value="Segment"/>
</dbReference>
<keyword evidence="2" id="KW-1185">Reference proteome</keyword>
<organism evidence="1 2">
    <name type="scientific">Aeromonas phage Aeh1</name>
    <dbReference type="NCBI Taxonomy" id="2880362"/>
    <lineage>
        <taxon>Viruses</taxon>
        <taxon>Duplodnaviria</taxon>
        <taxon>Heunggongvirae</taxon>
        <taxon>Uroviricota</taxon>
        <taxon>Caudoviricetes</taxon>
        <taxon>Pantevenvirales</taxon>
        <taxon>Straboviridae</taxon>
        <taxon>Cinqassovirus</taxon>
        <taxon>Cinqassovirus aeh1</taxon>
    </lineage>
</organism>
<evidence type="ECO:0000313" key="1">
    <source>
        <dbReference type="EMBL" id="AAQ17844.1"/>
    </source>
</evidence>
<proteinExistence type="predicted"/>
<name>Q76YQ2_9CAUD</name>
<reference evidence="1 2" key="1">
    <citation type="journal article" date="2001" name="J. Bacteriol.">
        <title>Phylogeny of the major head and tail genes of the wide-ranging T4-type bacteriophages.</title>
        <authorList>
            <person name="Tetart F."/>
            <person name="Desplats C."/>
            <person name="Kutateladze M."/>
            <person name="Monod C."/>
            <person name="Ackermann H.W."/>
            <person name="Krisch H.M."/>
        </authorList>
    </citation>
    <scope>NUCLEOTIDE SEQUENCE</scope>
</reference>
<evidence type="ECO:0000313" key="2">
    <source>
        <dbReference type="Proteomes" id="UP000002555"/>
    </source>
</evidence>
<dbReference type="EMBL" id="AY266303">
    <property type="protein sequence ID" value="AAQ17844.1"/>
    <property type="molecule type" value="Genomic_DNA"/>
</dbReference>
<sequence length="95" mass="10682">MKAAVILLALLSFGAQSEEMCKVKVCNKIERFSLSIWSHMKDSMGKTCFDAILPKSEAVVDKVLDSESRWYQGSSINVTKRSVTRVKEVYSCDTK</sequence>
<dbReference type="OrthoDB" id="16825at10239"/>